<dbReference type="EMBL" id="KQ947404">
    <property type="protein sequence ID" value="KUJ23718.1"/>
    <property type="molecule type" value="Genomic_DNA"/>
</dbReference>
<dbReference type="GeneID" id="28820059"/>
<dbReference type="InterPro" id="IPR001138">
    <property type="entry name" value="Zn2Cys6_DnaBD"/>
</dbReference>
<dbReference type="InterPro" id="IPR021858">
    <property type="entry name" value="Fun_TF"/>
</dbReference>
<dbReference type="Pfam" id="PF11951">
    <property type="entry name" value="Fungal_trans_2"/>
    <property type="match status" value="1"/>
</dbReference>
<accession>A0A194XU33</accession>
<evidence type="ECO:0000259" key="3">
    <source>
        <dbReference type="PROSITE" id="PS50048"/>
    </source>
</evidence>
<dbReference type="OrthoDB" id="4314040at2759"/>
<dbReference type="Proteomes" id="UP000070700">
    <property type="component" value="Unassembled WGS sequence"/>
</dbReference>
<dbReference type="RefSeq" id="XP_018078073.1">
    <property type="nucleotide sequence ID" value="XM_018210333.1"/>
</dbReference>
<evidence type="ECO:0000256" key="1">
    <source>
        <dbReference type="ARBA" id="ARBA00023242"/>
    </source>
</evidence>
<dbReference type="PANTHER" id="PTHR38791:SF13">
    <property type="entry name" value="ZN(2)-C6 FUNGAL-TYPE DOMAIN-CONTAINING PROTEIN"/>
    <property type="match status" value="1"/>
</dbReference>
<dbReference type="GO" id="GO:0000981">
    <property type="term" value="F:DNA-binding transcription factor activity, RNA polymerase II-specific"/>
    <property type="evidence" value="ECO:0007669"/>
    <property type="project" value="InterPro"/>
</dbReference>
<dbReference type="KEGG" id="psco:LY89DRAFT_603906"/>
<dbReference type="Pfam" id="PF00172">
    <property type="entry name" value="Zn_clus"/>
    <property type="match status" value="1"/>
</dbReference>
<name>A0A194XU33_MOLSC</name>
<dbReference type="PROSITE" id="PS50048">
    <property type="entry name" value="ZN2_CY6_FUNGAL_2"/>
    <property type="match status" value="1"/>
</dbReference>
<dbReference type="CDD" id="cd00067">
    <property type="entry name" value="GAL4"/>
    <property type="match status" value="1"/>
</dbReference>
<evidence type="ECO:0000313" key="5">
    <source>
        <dbReference type="Proteomes" id="UP000070700"/>
    </source>
</evidence>
<dbReference type="InParanoid" id="A0A194XU33"/>
<keyword evidence="1" id="KW-0539">Nucleus</keyword>
<reference evidence="4 5" key="1">
    <citation type="submission" date="2015-10" db="EMBL/GenBank/DDBJ databases">
        <title>Full genome of DAOMC 229536 Phialocephala scopiformis, a fungal endophyte of spruce producing the potent anti-insectan compound rugulosin.</title>
        <authorList>
            <consortium name="DOE Joint Genome Institute"/>
            <person name="Walker A.K."/>
            <person name="Frasz S.L."/>
            <person name="Seifert K.A."/>
            <person name="Miller J.D."/>
            <person name="Mondo S.J."/>
            <person name="Labutti K."/>
            <person name="Lipzen A."/>
            <person name="Dockter R."/>
            <person name="Kennedy M."/>
            <person name="Grigoriev I.V."/>
            <person name="Spatafora J.W."/>
        </authorList>
    </citation>
    <scope>NUCLEOTIDE SEQUENCE [LARGE SCALE GENOMIC DNA]</scope>
    <source>
        <strain evidence="4 5">CBS 120377</strain>
    </source>
</reference>
<dbReference type="PANTHER" id="PTHR38791">
    <property type="entry name" value="ZN(II)2CYS6 TRANSCRIPTION FACTOR (EUROFUNG)-RELATED-RELATED"/>
    <property type="match status" value="1"/>
</dbReference>
<proteinExistence type="predicted"/>
<dbReference type="SUPFAM" id="SSF57701">
    <property type="entry name" value="Zn2/Cys6 DNA-binding domain"/>
    <property type="match status" value="1"/>
</dbReference>
<feature type="region of interest" description="Disordered" evidence="2">
    <location>
        <begin position="52"/>
        <end position="75"/>
    </location>
</feature>
<feature type="compositionally biased region" description="Low complexity" evidence="2">
    <location>
        <begin position="56"/>
        <end position="69"/>
    </location>
</feature>
<organism evidence="4 5">
    <name type="scientific">Mollisia scopiformis</name>
    <name type="common">Conifer needle endophyte fungus</name>
    <name type="synonym">Phialocephala scopiformis</name>
    <dbReference type="NCBI Taxonomy" id="149040"/>
    <lineage>
        <taxon>Eukaryota</taxon>
        <taxon>Fungi</taxon>
        <taxon>Dikarya</taxon>
        <taxon>Ascomycota</taxon>
        <taxon>Pezizomycotina</taxon>
        <taxon>Leotiomycetes</taxon>
        <taxon>Helotiales</taxon>
        <taxon>Mollisiaceae</taxon>
        <taxon>Mollisia</taxon>
    </lineage>
</organism>
<evidence type="ECO:0000313" key="4">
    <source>
        <dbReference type="EMBL" id="KUJ23718.1"/>
    </source>
</evidence>
<dbReference type="AlphaFoldDB" id="A0A194XU33"/>
<dbReference type="SMART" id="SM00066">
    <property type="entry name" value="GAL4"/>
    <property type="match status" value="1"/>
</dbReference>
<dbReference type="InterPro" id="IPR053175">
    <property type="entry name" value="DHMBA_Reg_Transcription_Factor"/>
</dbReference>
<sequence>MVNTGKPSQGCGTCRARRIKCDERKPTCFRCQKSKRECTGYRDTAFVRMRWDRNSRSSSKKLPSPTSSTADNRDLVRRTFSSAHSSDFTTSPTSPLRFHISVSPFSGLETPIEEQVKCIFRRNFVLEPCEGNSRSFMKFTVPVLEHEKSLSGKGKGSKLGTAVMAAGLALMGNRPASRHLMPKAMKCYSRALKEINEALLVEKEAVEDDTLAAVIVLGLFEVLTGTSGQPSGWISHADGAAILVKMRDEKKAPLTDLGRVLHIMARSQLVVNCLVSCSPPIPGVTWWMRFGTKDNLPAICARLNLEVATLHAKCNSVLTSASKTLTSDLESVLEVLKLAKALDAEFKEWEASLPRSWRYGIVAWIDEDECDDADLEDMKAFPGRTDEYVDISIATAFNMMRASRMMLCGDIVRASAWLCPTYQDYRTMPEFGAAVRTSKDLIEDILASVPYFLGGGPGNPPLAERPQSGKASLVGTAALGLFITWPLMVCKMSDYATERQRKWAEGRLRFIANDLWIGQARLFSKINAKLPSMFIARDEFTQVDGVKMAKQKCMELAMAASPYVKGAEMEAMIAGLLGCK</sequence>
<dbReference type="InterPro" id="IPR036864">
    <property type="entry name" value="Zn2-C6_fun-type_DNA-bd_sf"/>
</dbReference>
<protein>
    <recommendedName>
        <fullName evidence="3">Zn(2)-C6 fungal-type domain-containing protein</fullName>
    </recommendedName>
</protein>
<evidence type="ECO:0000256" key="2">
    <source>
        <dbReference type="SAM" id="MobiDB-lite"/>
    </source>
</evidence>
<feature type="domain" description="Zn(2)-C6 fungal-type" evidence="3">
    <location>
        <begin position="10"/>
        <end position="39"/>
    </location>
</feature>
<dbReference type="PROSITE" id="PS00463">
    <property type="entry name" value="ZN2_CY6_FUNGAL_1"/>
    <property type="match status" value="1"/>
</dbReference>
<keyword evidence="5" id="KW-1185">Reference proteome</keyword>
<dbReference type="Gene3D" id="4.10.240.10">
    <property type="entry name" value="Zn(2)-C6 fungal-type DNA-binding domain"/>
    <property type="match status" value="1"/>
</dbReference>
<dbReference type="GO" id="GO:0008270">
    <property type="term" value="F:zinc ion binding"/>
    <property type="evidence" value="ECO:0007669"/>
    <property type="project" value="InterPro"/>
</dbReference>
<gene>
    <name evidence="4" type="ORF">LY89DRAFT_603906</name>
</gene>